<organism evidence="2 3">
    <name type="scientific">Laceyella putida</name>
    <dbReference type="NCBI Taxonomy" id="110101"/>
    <lineage>
        <taxon>Bacteria</taxon>
        <taxon>Bacillati</taxon>
        <taxon>Bacillota</taxon>
        <taxon>Bacilli</taxon>
        <taxon>Bacillales</taxon>
        <taxon>Thermoactinomycetaceae</taxon>
        <taxon>Laceyella</taxon>
    </lineage>
</organism>
<evidence type="ECO:0000313" key="3">
    <source>
        <dbReference type="Proteomes" id="UP001596500"/>
    </source>
</evidence>
<name>A0ABW2RPK8_9BACL</name>
<feature type="transmembrane region" description="Helical" evidence="1">
    <location>
        <begin position="78"/>
        <end position="108"/>
    </location>
</feature>
<dbReference type="SUPFAM" id="SSF51182">
    <property type="entry name" value="RmlC-like cupins"/>
    <property type="match status" value="1"/>
</dbReference>
<keyword evidence="1" id="KW-1133">Transmembrane helix</keyword>
<dbReference type="Proteomes" id="UP001596500">
    <property type="component" value="Unassembled WGS sequence"/>
</dbReference>
<evidence type="ECO:0000256" key="1">
    <source>
        <dbReference type="SAM" id="Phobius"/>
    </source>
</evidence>
<keyword evidence="3" id="KW-1185">Reference proteome</keyword>
<gene>
    <name evidence="2" type="ORF">ACFQNG_18175</name>
</gene>
<dbReference type="Gene3D" id="2.60.120.10">
    <property type="entry name" value="Jelly Rolls"/>
    <property type="match status" value="1"/>
</dbReference>
<protein>
    <submittedName>
        <fullName evidence="2">Uncharacterized protein</fullName>
    </submittedName>
</protein>
<keyword evidence="1" id="KW-0812">Transmembrane</keyword>
<proteinExistence type="predicted"/>
<comment type="caution">
    <text evidence="2">The sequence shown here is derived from an EMBL/GenBank/DDBJ whole genome shotgun (WGS) entry which is preliminary data.</text>
</comment>
<dbReference type="EMBL" id="JBHTBW010000069">
    <property type="protein sequence ID" value="MFC7442999.1"/>
    <property type="molecule type" value="Genomic_DNA"/>
</dbReference>
<sequence>MEKMFDKPQIQRGNPITLEQAVMELLPVTGSVEVQRDTPGREHPTHTHPTHETLLIVNGSITFTIGEESLVKRPLFKVFGLFTLAVVALTMGTFGWWLLYPLALMLFGGWMMRMRLRRNAQSDTVGIAK</sequence>
<accession>A0ABW2RPK8</accession>
<dbReference type="RefSeq" id="WP_379867271.1">
    <property type="nucleotide sequence ID" value="NZ_JBHTBW010000069.1"/>
</dbReference>
<dbReference type="InterPro" id="IPR014710">
    <property type="entry name" value="RmlC-like_jellyroll"/>
</dbReference>
<evidence type="ECO:0000313" key="2">
    <source>
        <dbReference type="EMBL" id="MFC7442999.1"/>
    </source>
</evidence>
<keyword evidence="1" id="KW-0472">Membrane</keyword>
<dbReference type="InterPro" id="IPR011051">
    <property type="entry name" value="RmlC_Cupin_sf"/>
</dbReference>
<reference evidence="3" key="1">
    <citation type="journal article" date="2019" name="Int. J. Syst. Evol. Microbiol.">
        <title>The Global Catalogue of Microorganisms (GCM) 10K type strain sequencing project: providing services to taxonomists for standard genome sequencing and annotation.</title>
        <authorList>
            <consortium name="The Broad Institute Genomics Platform"/>
            <consortium name="The Broad Institute Genome Sequencing Center for Infectious Disease"/>
            <person name="Wu L."/>
            <person name="Ma J."/>
        </authorList>
    </citation>
    <scope>NUCLEOTIDE SEQUENCE [LARGE SCALE GENOMIC DNA]</scope>
    <source>
        <strain evidence="3">CGMCC 1.12942</strain>
    </source>
</reference>